<dbReference type="FunFam" id="3.30.160.60:FF:001498">
    <property type="entry name" value="Zinc finger protein 404"/>
    <property type="match status" value="1"/>
</dbReference>
<dbReference type="Gene3D" id="3.30.160.60">
    <property type="entry name" value="Classic Zinc Finger"/>
    <property type="match status" value="2"/>
</dbReference>
<keyword evidence="11" id="KW-1185">Reference proteome</keyword>
<comment type="caution">
    <text evidence="10">The sequence shown here is derived from an EMBL/GenBank/DDBJ whole genome shotgun (WGS) entry which is preliminary data.</text>
</comment>
<dbReference type="PROSITE" id="PS00028">
    <property type="entry name" value="ZINC_FINGER_C2H2_1"/>
    <property type="match status" value="1"/>
</dbReference>
<evidence type="ECO:0000313" key="11">
    <source>
        <dbReference type="Proteomes" id="UP001460270"/>
    </source>
</evidence>
<dbReference type="InterPro" id="IPR013087">
    <property type="entry name" value="Znf_C2H2_type"/>
</dbReference>
<feature type="compositionally biased region" description="Low complexity" evidence="8">
    <location>
        <begin position="175"/>
        <end position="186"/>
    </location>
</feature>
<dbReference type="AlphaFoldDB" id="A0AAW0MIC1"/>
<keyword evidence="5" id="KW-0862">Zinc</keyword>
<comment type="subcellular location">
    <subcellularLocation>
        <location evidence="1">Nucleus</location>
    </subcellularLocation>
</comment>
<dbReference type="GO" id="GO:0005634">
    <property type="term" value="C:nucleus"/>
    <property type="evidence" value="ECO:0007669"/>
    <property type="project" value="UniProtKB-SubCell"/>
</dbReference>
<dbReference type="EMBL" id="JBBPFD010000659">
    <property type="protein sequence ID" value="KAK7878008.1"/>
    <property type="molecule type" value="Genomic_DNA"/>
</dbReference>
<evidence type="ECO:0000256" key="3">
    <source>
        <dbReference type="ARBA" id="ARBA00022737"/>
    </source>
</evidence>
<dbReference type="PANTHER" id="PTHR24394">
    <property type="entry name" value="ZINC FINGER PROTEIN"/>
    <property type="match status" value="1"/>
</dbReference>
<evidence type="ECO:0000256" key="5">
    <source>
        <dbReference type="ARBA" id="ARBA00022833"/>
    </source>
</evidence>
<feature type="domain" description="C2H2-type" evidence="9">
    <location>
        <begin position="12"/>
        <end position="39"/>
    </location>
</feature>
<dbReference type="GO" id="GO:0000981">
    <property type="term" value="F:DNA-binding transcription factor activity, RNA polymerase II-specific"/>
    <property type="evidence" value="ECO:0007669"/>
    <property type="project" value="TreeGrafter"/>
</dbReference>
<keyword evidence="6" id="KW-0539">Nucleus</keyword>
<protein>
    <recommendedName>
        <fullName evidence="9">C2H2-type domain-containing protein</fullName>
    </recommendedName>
</protein>
<evidence type="ECO:0000256" key="8">
    <source>
        <dbReference type="SAM" id="MobiDB-lite"/>
    </source>
</evidence>
<dbReference type="Proteomes" id="UP001460270">
    <property type="component" value="Unassembled WGS sequence"/>
</dbReference>
<evidence type="ECO:0000256" key="4">
    <source>
        <dbReference type="ARBA" id="ARBA00022771"/>
    </source>
</evidence>
<gene>
    <name evidence="10" type="ORF">WMY93_031354</name>
</gene>
<evidence type="ECO:0000256" key="2">
    <source>
        <dbReference type="ARBA" id="ARBA00022723"/>
    </source>
</evidence>
<evidence type="ECO:0000256" key="7">
    <source>
        <dbReference type="PROSITE-ProRule" id="PRU00042"/>
    </source>
</evidence>
<keyword evidence="4 7" id="KW-0863">Zinc-finger</keyword>
<evidence type="ECO:0000256" key="1">
    <source>
        <dbReference type="ARBA" id="ARBA00004123"/>
    </source>
</evidence>
<evidence type="ECO:0000256" key="6">
    <source>
        <dbReference type="ARBA" id="ARBA00023242"/>
    </source>
</evidence>
<feature type="region of interest" description="Disordered" evidence="8">
    <location>
        <begin position="168"/>
        <end position="194"/>
    </location>
</feature>
<reference evidence="11" key="1">
    <citation type="submission" date="2024-04" db="EMBL/GenBank/DDBJ databases">
        <title>Salinicola lusitanus LLJ914,a marine bacterium isolated from the Okinawa Trough.</title>
        <authorList>
            <person name="Li J."/>
        </authorList>
    </citation>
    <scope>NUCLEOTIDE SEQUENCE [LARGE SCALE GENOMIC DNA]</scope>
</reference>
<dbReference type="PROSITE" id="PS50157">
    <property type="entry name" value="ZINC_FINGER_C2H2_2"/>
    <property type="match status" value="1"/>
</dbReference>
<evidence type="ECO:0000313" key="10">
    <source>
        <dbReference type="EMBL" id="KAK7878008.1"/>
    </source>
</evidence>
<dbReference type="GO" id="GO:0008270">
    <property type="term" value="F:zinc ion binding"/>
    <property type="evidence" value="ECO:0007669"/>
    <property type="project" value="UniProtKB-KW"/>
</dbReference>
<keyword evidence="2" id="KW-0479">Metal-binding</keyword>
<dbReference type="SMART" id="SM00355">
    <property type="entry name" value="ZnF_C2H2"/>
    <property type="match status" value="1"/>
</dbReference>
<feature type="region of interest" description="Disordered" evidence="8">
    <location>
        <begin position="54"/>
        <end position="136"/>
    </location>
</feature>
<evidence type="ECO:0000259" key="9">
    <source>
        <dbReference type="PROSITE" id="PS50157"/>
    </source>
</evidence>
<dbReference type="PANTHER" id="PTHR24394:SF44">
    <property type="entry name" value="ZINC FINGER PROTEIN 271-LIKE"/>
    <property type="match status" value="1"/>
</dbReference>
<dbReference type="Pfam" id="PF00096">
    <property type="entry name" value="zf-C2H2"/>
    <property type="match status" value="1"/>
</dbReference>
<dbReference type="InterPro" id="IPR036236">
    <property type="entry name" value="Znf_C2H2_sf"/>
</dbReference>
<accession>A0AAW0MIC1</accession>
<organism evidence="10 11">
    <name type="scientific">Mugilogobius chulae</name>
    <name type="common">yellowstripe goby</name>
    <dbReference type="NCBI Taxonomy" id="88201"/>
    <lineage>
        <taxon>Eukaryota</taxon>
        <taxon>Metazoa</taxon>
        <taxon>Chordata</taxon>
        <taxon>Craniata</taxon>
        <taxon>Vertebrata</taxon>
        <taxon>Euteleostomi</taxon>
        <taxon>Actinopterygii</taxon>
        <taxon>Neopterygii</taxon>
        <taxon>Teleostei</taxon>
        <taxon>Neoteleostei</taxon>
        <taxon>Acanthomorphata</taxon>
        <taxon>Gobiaria</taxon>
        <taxon>Gobiiformes</taxon>
        <taxon>Gobioidei</taxon>
        <taxon>Gobiidae</taxon>
        <taxon>Gobionellinae</taxon>
        <taxon>Mugilogobius</taxon>
    </lineage>
</organism>
<keyword evidence="3" id="KW-0677">Repeat</keyword>
<dbReference type="SUPFAM" id="SSF57667">
    <property type="entry name" value="beta-beta-alpha zinc fingers"/>
    <property type="match status" value="1"/>
</dbReference>
<proteinExistence type="predicted"/>
<name>A0AAW0MIC1_9GOBI</name>
<sequence length="194" mass="21100">MCTCASTEERSYLCQVCGKGFMQHVDLKRHILVHSGEKPYVCSICNKSFQAPTLAQHPHERSPAGGAGEQRVRGRAAGALERQQAEHMRNLQTDGSEQALFRGLQGALSRGAGPEGGGALQGALDRGPEGEQARAQQQEALERQHAELMRSLHSQTAEQALFRGLQGRWAGGRGQRQQRGGARTARTYGICRGR</sequence>